<evidence type="ECO:0000313" key="6">
    <source>
        <dbReference type="Proteomes" id="UP001215598"/>
    </source>
</evidence>
<dbReference type="InterPro" id="IPR002938">
    <property type="entry name" value="FAD-bd"/>
</dbReference>
<evidence type="ECO:0000256" key="1">
    <source>
        <dbReference type="ARBA" id="ARBA00022630"/>
    </source>
</evidence>
<name>A0AAD7MI38_9AGAR</name>
<dbReference type="GO" id="GO:0071949">
    <property type="term" value="F:FAD binding"/>
    <property type="evidence" value="ECO:0007669"/>
    <property type="project" value="InterPro"/>
</dbReference>
<dbReference type="GO" id="GO:0044550">
    <property type="term" value="P:secondary metabolite biosynthetic process"/>
    <property type="evidence" value="ECO:0007669"/>
    <property type="project" value="TreeGrafter"/>
</dbReference>
<evidence type="ECO:0000256" key="2">
    <source>
        <dbReference type="ARBA" id="ARBA00022827"/>
    </source>
</evidence>
<dbReference type="SUPFAM" id="SSF54373">
    <property type="entry name" value="FAD-linked reductases, C-terminal domain"/>
    <property type="match status" value="1"/>
</dbReference>
<dbReference type="Gene3D" id="3.50.50.60">
    <property type="entry name" value="FAD/NAD(P)-binding domain"/>
    <property type="match status" value="1"/>
</dbReference>
<dbReference type="Proteomes" id="UP001215598">
    <property type="component" value="Unassembled WGS sequence"/>
</dbReference>
<keyword evidence="2" id="KW-0274">FAD</keyword>
<dbReference type="SUPFAM" id="SSF51905">
    <property type="entry name" value="FAD/NAD(P)-binding domain"/>
    <property type="match status" value="1"/>
</dbReference>
<proteinExistence type="predicted"/>
<dbReference type="PANTHER" id="PTHR46720:SF3">
    <property type="entry name" value="FAD-BINDING DOMAIN-CONTAINING PROTEIN-RELATED"/>
    <property type="match status" value="1"/>
</dbReference>
<gene>
    <name evidence="5" type="ORF">B0H16DRAFT_1798522</name>
</gene>
<reference evidence="5" key="1">
    <citation type="submission" date="2023-03" db="EMBL/GenBank/DDBJ databases">
        <title>Massive genome expansion in bonnet fungi (Mycena s.s.) driven by repeated elements and novel gene families across ecological guilds.</title>
        <authorList>
            <consortium name="Lawrence Berkeley National Laboratory"/>
            <person name="Harder C.B."/>
            <person name="Miyauchi S."/>
            <person name="Viragh M."/>
            <person name="Kuo A."/>
            <person name="Thoen E."/>
            <person name="Andreopoulos B."/>
            <person name="Lu D."/>
            <person name="Skrede I."/>
            <person name="Drula E."/>
            <person name="Henrissat B."/>
            <person name="Morin E."/>
            <person name="Kohler A."/>
            <person name="Barry K."/>
            <person name="LaButti K."/>
            <person name="Morin E."/>
            <person name="Salamov A."/>
            <person name="Lipzen A."/>
            <person name="Mereny Z."/>
            <person name="Hegedus B."/>
            <person name="Baldrian P."/>
            <person name="Stursova M."/>
            <person name="Weitz H."/>
            <person name="Taylor A."/>
            <person name="Grigoriev I.V."/>
            <person name="Nagy L.G."/>
            <person name="Martin F."/>
            <person name="Kauserud H."/>
        </authorList>
    </citation>
    <scope>NUCLEOTIDE SEQUENCE</scope>
    <source>
        <strain evidence="5">CBHHK182m</strain>
    </source>
</reference>
<dbReference type="AlphaFoldDB" id="A0AAD7MI38"/>
<organism evidence="5 6">
    <name type="scientific">Mycena metata</name>
    <dbReference type="NCBI Taxonomy" id="1033252"/>
    <lineage>
        <taxon>Eukaryota</taxon>
        <taxon>Fungi</taxon>
        <taxon>Dikarya</taxon>
        <taxon>Basidiomycota</taxon>
        <taxon>Agaricomycotina</taxon>
        <taxon>Agaricomycetes</taxon>
        <taxon>Agaricomycetidae</taxon>
        <taxon>Agaricales</taxon>
        <taxon>Marasmiineae</taxon>
        <taxon>Mycenaceae</taxon>
        <taxon>Mycena</taxon>
    </lineage>
</organism>
<keyword evidence="1" id="KW-0285">Flavoprotein</keyword>
<evidence type="ECO:0000256" key="3">
    <source>
        <dbReference type="ARBA" id="ARBA00023002"/>
    </source>
</evidence>
<dbReference type="InterPro" id="IPR051104">
    <property type="entry name" value="FAD_monoxygenase"/>
</dbReference>
<comment type="caution">
    <text evidence="5">The sequence shown here is derived from an EMBL/GenBank/DDBJ whole genome shotgun (WGS) entry which is preliminary data.</text>
</comment>
<dbReference type="EMBL" id="JARKIB010000270">
    <property type="protein sequence ID" value="KAJ7717963.1"/>
    <property type="molecule type" value="Genomic_DNA"/>
</dbReference>
<sequence length="454" mass="49398">MSQTDYKFRVAIVGCGISGLSVAAFISNFGKDTSQARIAVDIYEAKPEVSTLGAGVAIWKRSWQVLQNLGFEEDIVAKGFKVPKDGESRGPTFRKSDQSAEGYDFHNHMMPYGPLSLHRPTLLEILQSKLSTDCKIYTSKRLVGYSASAGEAITLSFSDGSTATADIIVGADGVHSATRASLFGLLGHGYKQYAAPTFNGTIVFRGMVPKSKMVATFPQHTGLESPKVHVVSHPIGTYVGLNCFHSRPEMEGKPYLGPLVSEAAAQDVCRLFENWEPDLRALIENADSYTAWVIHVVNPLPCYVSGASVLIGDAAHSMTPHQGVGGGQGIEVHYISTVDQLIEAIKDAYLLGRLLSHASTTRADIPAILKLYEALRLPPTQDAWEKSRINGMMYEFNHPDFLFNDPSHTDGPSRDELERLGAAVGLSFMWLAEGNAEEDWAEAEARLNTICGND</sequence>
<accession>A0AAD7MI38</accession>
<evidence type="ECO:0000259" key="4">
    <source>
        <dbReference type="Pfam" id="PF01494"/>
    </source>
</evidence>
<keyword evidence="3" id="KW-0560">Oxidoreductase</keyword>
<evidence type="ECO:0000313" key="5">
    <source>
        <dbReference type="EMBL" id="KAJ7717963.1"/>
    </source>
</evidence>
<dbReference type="GO" id="GO:0016491">
    <property type="term" value="F:oxidoreductase activity"/>
    <property type="evidence" value="ECO:0007669"/>
    <property type="project" value="UniProtKB-KW"/>
</dbReference>
<dbReference type="InterPro" id="IPR036188">
    <property type="entry name" value="FAD/NAD-bd_sf"/>
</dbReference>
<dbReference type="PRINTS" id="PR00420">
    <property type="entry name" value="RNGMNOXGNASE"/>
</dbReference>
<dbReference type="PANTHER" id="PTHR46720">
    <property type="entry name" value="HYDROXYLASE, PUTATIVE (AFU_ORTHOLOGUE AFUA_3G01460)-RELATED"/>
    <property type="match status" value="1"/>
</dbReference>
<dbReference type="Pfam" id="PF01494">
    <property type="entry name" value="FAD_binding_3"/>
    <property type="match status" value="1"/>
</dbReference>
<protein>
    <recommendedName>
        <fullName evidence="4">FAD-binding domain-containing protein</fullName>
    </recommendedName>
</protein>
<feature type="domain" description="FAD-binding" evidence="4">
    <location>
        <begin position="8"/>
        <end position="331"/>
    </location>
</feature>
<keyword evidence="6" id="KW-1185">Reference proteome</keyword>